<reference evidence="3" key="1">
    <citation type="journal article" date="2020" name="Stud. Mycol.">
        <title>101 Dothideomycetes genomes: a test case for predicting lifestyles and emergence of pathogens.</title>
        <authorList>
            <person name="Haridas S."/>
            <person name="Albert R."/>
            <person name="Binder M."/>
            <person name="Bloem J."/>
            <person name="Labutti K."/>
            <person name="Salamov A."/>
            <person name="Andreopoulos B."/>
            <person name="Baker S."/>
            <person name="Barry K."/>
            <person name="Bills G."/>
            <person name="Bluhm B."/>
            <person name="Cannon C."/>
            <person name="Castanera R."/>
            <person name="Culley D."/>
            <person name="Daum C."/>
            <person name="Ezra D."/>
            <person name="Gonzalez J."/>
            <person name="Henrissat B."/>
            <person name="Kuo A."/>
            <person name="Liang C."/>
            <person name="Lipzen A."/>
            <person name="Lutzoni F."/>
            <person name="Magnuson J."/>
            <person name="Mondo S."/>
            <person name="Nolan M."/>
            <person name="Ohm R."/>
            <person name="Pangilinan J."/>
            <person name="Park H.-J."/>
            <person name="Ramirez L."/>
            <person name="Alfaro M."/>
            <person name="Sun H."/>
            <person name="Tritt A."/>
            <person name="Yoshinaga Y."/>
            <person name="Zwiers L.-H."/>
            <person name="Turgeon B."/>
            <person name="Goodwin S."/>
            <person name="Spatafora J."/>
            <person name="Crous P."/>
            <person name="Grigoriev I."/>
        </authorList>
    </citation>
    <scope>NUCLEOTIDE SEQUENCE</scope>
    <source>
        <strain evidence="3">CBS 175.79</strain>
    </source>
</reference>
<organism evidence="3 4">
    <name type="scientific">Aaosphaeria arxii CBS 175.79</name>
    <dbReference type="NCBI Taxonomy" id="1450172"/>
    <lineage>
        <taxon>Eukaryota</taxon>
        <taxon>Fungi</taxon>
        <taxon>Dikarya</taxon>
        <taxon>Ascomycota</taxon>
        <taxon>Pezizomycotina</taxon>
        <taxon>Dothideomycetes</taxon>
        <taxon>Pleosporomycetidae</taxon>
        <taxon>Pleosporales</taxon>
        <taxon>Pleosporales incertae sedis</taxon>
        <taxon>Aaosphaeria</taxon>
    </lineage>
</organism>
<keyword evidence="4" id="KW-1185">Reference proteome</keyword>
<dbReference type="RefSeq" id="XP_033377078.1">
    <property type="nucleotide sequence ID" value="XM_033526298.1"/>
</dbReference>
<dbReference type="AlphaFoldDB" id="A0A6A5X733"/>
<evidence type="ECO:0000313" key="3">
    <source>
        <dbReference type="EMBL" id="KAF2008739.1"/>
    </source>
</evidence>
<dbReference type="Proteomes" id="UP000799778">
    <property type="component" value="Unassembled WGS sequence"/>
</dbReference>
<evidence type="ECO:0008006" key="5">
    <source>
        <dbReference type="Google" id="ProtNLM"/>
    </source>
</evidence>
<sequence>MRSFTLLSALIAASQAQMTWPIHGCPWVTETTLITNFTLFHSASIDSDPDYVSWQVPAYDMICTLTSQSNTGKVTPIGKPKTTTVVPCNLYKDESAASRFYVSEDEGSGSNATIRFVYYAQCAASRYAIYYEAGFPQSCVEGEKGVTCVPSGNTTAWAVQQYWLAPIGGMPPPPPASGPGSGVPPKPTYAV</sequence>
<feature type="chain" id="PRO_5025576657" description="AA1-like domain-containing protein" evidence="2">
    <location>
        <begin position="17"/>
        <end position="191"/>
    </location>
</feature>
<dbReference type="EMBL" id="ML978081">
    <property type="protein sequence ID" value="KAF2008739.1"/>
    <property type="molecule type" value="Genomic_DNA"/>
</dbReference>
<gene>
    <name evidence="3" type="ORF">BU24DRAFT_415488</name>
</gene>
<accession>A0A6A5X733</accession>
<feature type="region of interest" description="Disordered" evidence="1">
    <location>
        <begin position="170"/>
        <end position="191"/>
    </location>
</feature>
<feature type="signal peptide" evidence="2">
    <location>
        <begin position="1"/>
        <end position="16"/>
    </location>
</feature>
<evidence type="ECO:0000313" key="4">
    <source>
        <dbReference type="Proteomes" id="UP000799778"/>
    </source>
</evidence>
<proteinExistence type="predicted"/>
<protein>
    <recommendedName>
        <fullName evidence="5">AA1-like domain-containing protein</fullName>
    </recommendedName>
</protein>
<evidence type="ECO:0000256" key="2">
    <source>
        <dbReference type="SAM" id="SignalP"/>
    </source>
</evidence>
<dbReference type="GeneID" id="54283695"/>
<keyword evidence="2" id="KW-0732">Signal</keyword>
<evidence type="ECO:0000256" key="1">
    <source>
        <dbReference type="SAM" id="MobiDB-lite"/>
    </source>
</evidence>
<name>A0A6A5X733_9PLEO</name>